<dbReference type="InterPro" id="IPR001314">
    <property type="entry name" value="Peptidase_S1A"/>
</dbReference>
<evidence type="ECO:0000256" key="7">
    <source>
        <dbReference type="ARBA" id="ARBA00023145"/>
    </source>
</evidence>
<dbReference type="SMART" id="SM00020">
    <property type="entry name" value="Tryp_SPc"/>
    <property type="match status" value="1"/>
</dbReference>
<feature type="non-terminal residue" evidence="13">
    <location>
        <position position="1"/>
    </location>
</feature>
<evidence type="ECO:0000259" key="12">
    <source>
        <dbReference type="PROSITE" id="PS50240"/>
    </source>
</evidence>
<sequence length="304" mass="33218">FTMISMNVRSIFCAVVVLALSRHAFCKPASYQVNSEFDVNNRNNLTASNFASFGYYAMKKDDTERIAGGQSANLGQFPFMAVVHRLMGQGMVSQCGGTIISSRWVLTAGHCVQPTPHTYFVVLGIIDKSIIQYDFVLQPAVAMITTQGYLHSDYEPTFNDIGLLYMPQDIPFGDTIQPIRLAGYNGVMESFEGEDAIAVGWGKDGPTGTGTSNLKYTSLSIMSNQQCSQYWAVTSNHVCTTVQYGHNTCQGDSGGPLIVYKNGVPLQVGVVSYGDANCPSGKPDVFTRVTKYVKWIQKLTSSKL</sequence>
<dbReference type="InterPro" id="IPR018114">
    <property type="entry name" value="TRYPSIN_HIS"/>
</dbReference>
<organism evidence="13 14">
    <name type="scientific">Habropoda laboriosa</name>
    <dbReference type="NCBI Taxonomy" id="597456"/>
    <lineage>
        <taxon>Eukaryota</taxon>
        <taxon>Metazoa</taxon>
        <taxon>Ecdysozoa</taxon>
        <taxon>Arthropoda</taxon>
        <taxon>Hexapoda</taxon>
        <taxon>Insecta</taxon>
        <taxon>Pterygota</taxon>
        <taxon>Neoptera</taxon>
        <taxon>Endopterygota</taxon>
        <taxon>Hymenoptera</taxon>
        <taxon>Apocrita</taxon>
        <taxon>Aculeata</taxon>
        <taxon>Apoidea</taxon>
        <taxon>Anthophila</taxon>
        <taxon>Apidae</taxon>
        <taxon>Habropoda</taxon>
    </lineage>
</organism>
<dbReference type="AlphaFoldDB" id="A0A0L7RBF1"/>
<dbReference type="PANTHER" id="PTHR24256">
    <property type="entry name" value="TRYPTASE-RELATED"/>
    <property type="match status" value="1"/>
</dbReference>
<evidence type="ECO:0000256" key="2">
    <source>
        <dbReference type="ARBA" id="ARBA00022525"/>
    </source>
</evidence>
<dbReference type="PRINTS" id="PR00722">
    <property type="entry name" value="CHYMOTRYPSIN"/>
</dbReference>
<dbReference type="Proteomes" id="UP000053825">
    <property type="component" value="Unassembled WGS sequence"/>
</dbReference>
<comment type="subcellular location">
    <subcellularLocation>
        <location evidence="1">Secreted</location>
    </subcellularLocation>
</comment>
<evidence type="ECO:0000256" key="10">
    <source>
        <dbReference type="RuleBase" id="RU363034"/>
    </source>
</evidence>
<keyword evidence="7" id="KW-0865">Zymogen</keyword>
<gene>
    <name evidence="13" type="ORF">WH47_03303</name>
</gene>
<evidence type="ECO:0000256" key="6">
    <source>
        <dbReference type="ARBA" id="ARBA00022825"/>
    </source>
</evidence>
<dbReference type="SUPFAM" id="SSF50494">
    <property type="entry name" value="Trypsin-like serine proteases"/>
    <property type="match status" value="1"/>
</dbReference>
<dbReference type="CDD" id="cd00190">
    <property type="entry name" value="Tryp_SPc"/>
    <property type="match status" value="1"/>
</dbReference>
<keyword evidence="14" id="KW-1185">Reference proteome</keyword>
<feature type="domain" description="Peptidase S1" evidence="12">
    <location>
        <begin position="66"/>
        <end position="301"/>
    </location>
</feature>
<evidence type="ECO:0000256" key="8">
    <source>
        <dbReference type="ARBA" id="ARBA00023157"/>
    </source>
</evidence>
<accession>A0A0L7RBF1</accession>
<evidence type="ECO:0000256" key="5">
    <source>
        <dbReference type="ARBA" id="ARBA00022801"/>
    </source>
</evidence>
<keyword evidence="4 11" id="KW-0732">Signal</keyword>
<evidence type="ECO:0000313" key="13">
    <source>
        <dbReference type="EMBL" id="KOC68145.1"/>
    </source>
</evidence>
<dbReference type="PROSITE" id="PS50240">
    <property type="entry name" value="TRYPSIN_DOM"/>
    <property type="match status" value="1"/>
</dbReference>
<evidence type="ECO:0000256" key="9">
    <source>
        <dbReference type="ARBA" id="ARBA00024195"/>
    </source>
</evidence>
<keyword evidence="3 10" id="KW-0645">Protease</keyword>
<evidence type="ECO:0000256" key="1">
    <source>
        <dbReference type="ARBA" id="ARBA00004613"/>
    </source>
</evidence>
<dbReference type="InterPro" id="IPR001254">
    <property type="entry name" value="Trypsin_dom"/>
</dbReference>
<dbReference type="InterPro" id="IPR043504">
    <property type="entry name" value="Peptidase_S1_PA_chymotrypsin"/>
</dbReference>
<dbReference type="InterPro" id="IPR009003">
    <property type="entry name" value="Peptidase_S1_PA"/>
</dbReference>
<feature type="chain" id="PRO_5005575149" evidence="11">
    <location>
        <begin position="27"/>
        <end position="304"/>
    </location>
</feature>
<feature type="signal peptide" evidence="11">
    <location>
        <begin position="1"/>
        <end position="26"/>
    </location>
</feature>
<evidence type="ECO:0000313" key="14">
    <source>
        <dbReference type="Proteomes" id="UP000053825"/>
    </source>
</evidence>
<dbReference type="PROSITE" id="PS00134">
    <property type="entry name" value="TRYPSIN_HIS"/>
    <property type="match status" value="1"/>
</dbReference>
<dbReference type="STRING" id="597456.A0A0L7RBF1"/>
<evidence type="ECO:0000256" key="4">
    <source>
        <dbReference type="ARBA" id="ARBA00022729"/>
    </source>
</evidence>
<keyword evidence="8" id="KW-1015">Disulfide bond</keyword>
<dbReference type="GO" id="GO:0004252">
    <property type="term" value="F:serine-type endopeptidase activity"/>
    <property type="evidence" value="ECO:0007669"/>
    <property type="project" value="InterPro"/>
</dbReference>
<dbReference type="GO" id="GO:0006508">
    <property type="term" value="P:proteolysis"/>
    <property type="evidence" value="ECO:0007669"/>
    <property type="project" value="UniProtKB-KW"/>
</dbReference>
<name>A0A0L7RBF1_9HYME</name>
<keyword evidence="5 10" id="KW-0378">Hydrolase</keyword>
<evidence type="ECO:0000256" key="11">
    <source>
        <dbReference type="SAM" id="SignalP"/>
    </source>
</evidence>
<dbReference type="OrthoDB" id="5565075at2759"/>
<evidence type="ECO:0000256" key="3">
    <source>
        <dbReference type="ARBA" id="ARBA00022670"/>
    </source>
</evidence>
<keyword evidence="2" id="KW-0964">Secreted</keyword>
<reference evidence="13 14" key="1">
    <citation type="submission" date="2015-07" db="EMBL/GenBank/DDBJ databases">
        <title>The genome of Habropoda laboriosa.</title>
        <authorList>
            <person name="Pan H."/>
            <person name="Kapheim K."/>
        </authorList>
    </citation>
    <scope>NUCLEOTIDE SEQUENCE [LARGE SCALE GENOMIC DNA]</scope>
    <source>
        <strain evidence="13">0110345459</strain>
    </source>
</reference>
<comment type="similarity">
    <text evidence="9">Belongs to the peptidase S1 family. CLIP subfamily.</text>
</comment>
<keyword evidence="6 10" id="KW-0720">Serine protease</keyword>
<dbReference type="InterPro" id="IPR033116">
    <property type="entry name" value="TRYPSIN_SER"/>
</dbReference>
<dbReference type="Pfam" id="PF00089">
    <property type="entry name" value="Trypsin"/>
    <property type="match status" value="1"/>
</dbReference>
<protein>
    <submittedName>
        <fullName evidence="13">Chymotrypsin-like protease CTRL-1</fullName>
    </submittedName>
</protein>
<dbReference type="EMBL" id="KQ414617">
    <property type="protein sequence ID" value="KOC68145.1"/>
    <property type="molecule type" value="Genomic_DNA"/>
</dbReference>
<dbReference type="InterPro" id="IPR051487">
    <property type="entry name" value="Ser/Thr_Proteases_Immune/Dev"/>
</dbReference>
<dbReference type="GO" id="GO:0005576">
    <property type="term" value="C:extracellular region"/>
    <property type="evidence" value="ECO:0007669"/>
    <property type="project" value="UniProtKB-SubCell"/>
</dbReference>
<dbReference type="FunFam" id="2.40.10.10:FF:000146">
    <property type="entry name" value="Serine protease 53"/>
    <property type="match status" value="1"/>
</dbReference>
<dbReference type="PROSITE" id="PS00135">
    <property type="entry name" value="TRYPSIN_SER"/>
    <property type="match status" value="1"/>
</dbReference>
<proteinExistence type="inferred from homology"/>
<dbReference type="Gene3D" id="2.40.10.10">
    <property type="entry name" value="Trypsin-like serine proteases"/>
    <property type="match status" value="1"/>
</dbReference>